<dbReference type="Proteomes" id="UP000239203">
    <property type="component" value="Unassembled WGS sequence"/>
</dbReference>
<reference evidence="1 2" key="1">
    <citation type="submission" date="2018-02" db="EMBL/GenBank/DDBJ databases">
        <title>Genomic Encyclopedia of Archaeal and Bacterial Type Strains, Phase II (KMG-II): from individual species to whole genera.</title>
        <authorList>
            <person name="Goeker M."/>
        </authorList>
    </citation>
    <scope>NUCLEOTIDE SEQUENCE [LARGE SCALE GENOMIC DNA]</scope>
    <source>
        <strain evidence="1 2">YU 961-1</strain>
    </source>
</reference>
<evidence type="ECO:0000313" key="1">
    <source>
        <dbReference type="EMBL" id="PPK68400.1"/>
    </source>
</evidence>
<comment type="caution">
    <text evidence="1">The sequence shown here is derived from an EMBL/GenBank/DDBJ whole genome shotgun (WGS) entry which is preliminary data.</text>
</comment>
<dbReference type="RefSeq" id="WP_181043442.1">
    <property type="nucleotide sequence ID" value="NZ_PTIX01000005.1"/>
</dbReference>
<dbReference type="AlphaFoldDB" id="A0A2S6GT62"/>
<organism evidence="1 2">
    <name type="scientific">Actinokineospora auranticolor</name>
    <dbReference type="NCBI Taxonomy" id="155976"/>
    <lineage>
        <taxon>Bacteria</taxon>
        <taxon>Bacillati</taxon>
        <taxon>Actinomycetota</taxon>
        <taxon>Actinomycetes</taxon>
        <taxon>Pseudonocardiales</taxon>
        <taxon>Pseudonocardiaceae</taxon>
        <taxon>Actinokineospora</taxon>
    </lineage>
</organism>
<name>A0A2S6GT62_9PSEU</name>
<protein>
    <submittedName>
        <fullName evidence="1">Uncharacterized protein</fullName>
    </submittedName>
</protein>
<sequence length="52" mass="5412">MEIELPDGAVLPADVANGTFAVLLPPEATDSSRVVCRAYAADGSLVYQGLFT</sequence>
<keyword evidence="2" id="KW-1185">Reference proteome</keyword>
<dbReference type="EMBL" id="PTIX01000005">
    <property type="protein sequence ID" value="PPK68400.1"/>
    <property type="molecule type" value="Genomic_DNA"/>
</dbReference>
<evidence type="ECO:0000313" key="2">
    <source>
        <dbReference type="Proteomes" id="UP000239203"/>
    </source>
</evidence>
<gene>
    <name evidence="1" type="ORF">CLV40_105123</name>
</gene>
<proteinExistence type="predicted"/>
<accession>A0A2S6GT62</accession>